<dbReference type="PANTHER" id="PTHR47506">
    <property type="entry name" value="TRANSCRIPTIONAL REGULATORY PROTEIN"/>
    <property type="match status" value="1"/>
</dbReference>
<dbReference type="Proteomes" id="UP000199758">
    <property type="component" value="Unassembled WGS sequence"/>
</dbReference>
<dbReference type="Gene3D" id="1.10.357.10">
    <property type="entry name" value="Tetracycline Repressor, domain 2"/>
    <property type="match status" value="1"/>
</dbReference>
<evidence type="ECO:0000256" key="4">
    <source>
        <dbReference type="PROSITE-ProRule" id="PRU00335"/>
    </source>
</evidence>
<accession>A0A1M5PR41</accession>
<feature type="compositionally biased region" description="Basic residues" evidence="5">
    <location>
        <begin position="1"/>
        <end position="10"/>
    </location>
</feature>
<evidence type="ECO:0000313" key="8">
    <source>
        <dbReference type="Proteomes" id="UP000199758"/>
    </source>
</evidence>
<dbReference type="PRINTS" id="PR00455">
    <property type="entry name" value="HTHTETR"/>
</dbReference>
<evidence type="ECO:0000256" key="3">
    <source>
        <dbReference type="ARBA" id="ARBA00023163"/>
    </source>
</evidence>
<protein>
    <submittedName>
        <fullName evidence="7">Transcriptional regulator, TetR family</fullName>
    </submittedName>
</protein>
<feature type="region of interest" description="Disordered" evidence="5">
    <location>
        <begin position="1"/>
        <end position="28"/>
    </location>
</feature>
<gene>
    <name evidence="7" type="ORF">SAMN04488068_2261</name>
</gene>
<evidence type="ECO:0000259" key="6">
    <source>
        <dbReference type="PROSITE" id="PS50977"/>
    </source>
</evidence>
<dbReference type="SUPFAM" id="SSF46689">
    <property type="entry name" value="Homeodomain-like"/>
    <property type="match status" value="1"/>
</dbReference>
<feature type="domain" description="HTH tetR-type" evidence="6">
    <location>
        <begin position="42"/>
        <end position="102"/>
    </location>
</feature>
<dbReference type="STRING" id="490188.SAMN04488068_2261"/>
<evidence type="ECO:0000256" key="2">
    <source>
        <dbReference type="ARBA" id="ARBA00023125"/>
    </source>
</evidence>
<name>A0A1M5PR41_9GAMM</name>
<dbReference type="PROSITE" id="PS50977">
    <property type="entry name" value="HTH_TETR_2"/>
    <property type="match status" value="1"/>
</dbReference>
<dbReference type="OrthoDB" id="9151800at2"/>
<evidence type="ECO:0000256" key="5">
    <source>
        <dbReference type="SAM" id="MobiDB-lite"/>
    </source>
</evidence>
<keyword evidence="2 4" id="KW-0238">DNA-binding</keyword>
<dbReference type="RefSeq" id="WP_072897634.1">
    <property type="nucleotide sequence ID" value="NZ_FQWZ01000005.1"/>
</dbReference>
<evidence type="ECO:0000256" key="1">
    <source>
        <dbReference type="ARBA" id="ARBA00023015"/>
    </source>
</evidence>
<reference evidence="7 8" key="1">
    <citation type="submission" date="2016-11" db="EMBL/GenBank/DDBJ databases">
        <authorList>
            <person name="Jaros S."/>
            <person name="Januszkiewicz K."/>
            <person name="Wedrychowicz H."/>
        </authorList>
    </citation>
    <scope>NUCLEOTIDE SEQUENCE [LARGE SCALE GENOMIC DNA]</scope>
    <source>
        <strain evidence="7 8">CGMCC 1.7049</strain>
    </source>
</reference>
<dbReference type="EMBL" id="FQWZ01000005">
    <property type="protein sequence ID" value="SHH04228.1"/>
    <property type="molecule type" value="Genomic_DNA"/>
</dbReference>
<sequence>MPKPAKPRSTRRTDLPARRPSVVAAAADGDSAPISWQAQKARDTRDAIVNAVIGLIKEGGFGNASSSRIAERAGITWGAVQHHFGSKEDILDAILAVLQQRFSQLMETPALRQGTLDERVDAFVERLWKHYQTDMFIVAVEILLASRGFESRPSRDWEQQQLAGHLRAFRDIFHDVDKRSAQMLEALTYVHIVLMGMTMERVFESRARSVKQHLQRLKGSLREMLAA</sequence>
<dbReference type="AlphaFoldDB" id="A0A1M5PR41"/>
<keyword evidence="8" id="KW-1185">Reference proteome</keyword>
<keyword evidence="3" id="KW-0804">Transcription</keyword>
<dbReference type="InterPro" id="IPR009057">
    <property type="entry name" value="Homeodomain-like_sf"/>
</dbReference>
<keyword evidence="1" id="KW-0805">Transcription regulation</keyword>
<dbReference type="GO" id="GO:0003677">
    <property type="term" value="F:DNA binding"/>
    <property type="evidence" value="ECO:0007669"/>
    <property type="project" value="UniProtKB-UniRule"/>
</dbReference>
<dbReference type="Pfam" id="PF00440">
    <property type="entry name" value="TetR_N"/>
    <property type="match status" value="1"/>
</dbReference>
<dbReference type="InterPro" id="IPR001647">
    <property type="entry name" value="HTH_TetR"/>
</dbReference>
<evidence type="ECO:0000313" key="7">
    <source>
        <dbReference type="EMBL" id="SHH04228.1"/>
    </source>
</evidence>
<organism evidence="7 8">
    <name type="scientific">Hydrocarboniphaga daqingensis</name>
    <dbReference type="NCBI Taxonomy" id="490188"/>
    <lineage>
        <taxon>Bacteria</taxon>
        <taxon>Pseudomonadati</taxon>
        <taxon>Pseudomonadota</taxon>
        <taxon>Gammaproteobacteria</taxon>
        <taxon>Nevskiales</taxon>
        <taxon>Nevskiaceae</taxon>
        <taxon>Hydrocarboniphaga</taxon>
    </lineage>
</organism>
<feature type="compositionally biased region" description="Low complexity" evidence="5">
    <location>
        <begin position="18"/>
        <end position="28"/>
    </location>
</feature>
<dbReference type="PANTHER" id="PTHR47506:SF6">
    <property type="entry name" value="HTH-TYPE TRANSCRIPTIONAL REPRESSOR NEMR"/>
    <property type="match status" value="1"/>
</dbReference>
<feature type="DNA-binding region" description="H-T-H motif" evidence="4">
    <location>
        <begin position="65"/>
        <end position="84"/>
    </location>
</feature>
<proteinExistence type="predicted"/>